<keyword evidence="2 8" id="KW-0479">Metal-binding</keyword>
<evidence type="ECO:0000313" key="10">
    <source>
        <dbReference type="EMBL" id="SEI55294.1"/>
    </source>
</evidence>
<sequence>MHDVQKSRTHETHAARISHALDNATSERLMLTGNILTPEGWIHGTIEFENGRIKAINGNAVDPSTNDAPYILPGFIDLHVHGGGGADVMEAGNAIEAITRTHARCGTTSLLATTMTAPRDELMSVVAGLGDVARNRVPGGSRVLGVHLEGPYINPGKLGAQPDAAVSAVLDEVLKYLSIAPIRVVTIAPEISGHMDIISEIAARGVRVQLGHSLGTYDDAVAAMKHGARSFTHLFNAMSPLHHRNPGMVGAALAHAEYAEIIPDLLHVHPGAIRAAMRAIPRLYVVTDSTSATGMPDGEYRLGSQHVTKCLGGVRLADGTLAGSTLTMDQALRNLVSLGLPMADVSNRMSRYAADYLGLEDRGRLTRGAWADVVVFDRELALTATYVEGESIVEYA</sequence>
<dbReference type="GO" id="GO:0006046">
    <property type="term" value="P:N-acetylglucosamine catabolic process"/>
    <property type="evidence" value="ECO:0007669"/>
    <property type="project" value="TreeGrafter"/>
</dbReference>
<dbReference type="CDD" id="cd00854">
    <property type="entry name" value="NagA"/>
    <property type="match status" value="1"/>
</dbReference>
<evidence type="ECO:0000259" key="9">
    <source>
        <dbReference type="Pfam" id="PF01979"/>
    </source>
</evidence>
<dbReference type="Gene3D" id="3.20.20.140">
    <property type="entry name" value="Metal-dependent hydrolases"/>
    <property type="match status" value="1"/>
</dbReference>
<dbReference type="SUPFAM" id="SSF51556">
    <property type="entry name" value="Metallo-dependent hydrolases"/>
    <property type="match status" value="1"/>
</dbReference>
<dbReference type="NCBIfam" id="TIGR00221">
    <property type="entry name" value="nagA"/>
    <property type="match status" value="1"/>
</dbReference>
<feature type="binding site" evidence="8">
    <location>
        <position position="149"/>
    </location>
    <ligand>
        <name>Zn(2+)</name>
        <dbReference type="ChEBI" id="CHEBI:29105"/>
    </ligand>
</feature>
<dbReference type="SUPFAM" id="SSF51338">
    <property type="entry name" value="Composite domain of metallo-dependent hydrolases"/>
    <property type="match status" value="1"/>
</dbReference>
<evidence type="ECO:0000256" key="3">
    <source>
        <dbReference type="ARBA" id="ARBA00022801"/>
    </source>
</evidence>
<evidence type="ECO:0000256" key="6">
    <source>
        <dbReference type="PIRSR" id="PIRSR038994-1"/>
    </source>
</evidence>
<dbReference type="EMBL" id="FNYE01000002">
    <property type="protein sequence ID" value="SEI55294.1"/>
    <property type="molecule type" value="Genomic_DNA"/>
</dbReference>
<feature type="binding site" evidence="7">
    <location>
        <position position="160"/>
    </location>
    <ligand>
        <name>substrate</name>
    </ligand>
</feature>
<dbReference type="InterPro" id="IPR011059">
    <property type="entry name" value="Metal-dep_hydrolase_composite"/>
</dbReference>
<feature type="active site" description="Proton donor/acceptor" evidence="6">
    <location>
        <position position="288"/>
    </location>
</feature>
<feature type="binding site" evidence="7">
    <location>
        <begin position="236"/>
        <end position="237"/>
    </location>
    <ligand>
        <name>substrate</name>
    </ligand>
</feature>
<evidence type="ECO:0000256" key="2">
    <source>
        <dbReference type="ARBA" id="ARBA00022723"/>
    </source>
</evidence>
<dbReference type="Proteomes" id="UP000198866">
    <property type="component" value="Unassembled WGS sequence"/>
</dbReference>
<comment type="cofactor">
    <cofactor evidence="8">
        <name>a divalent metal cation</name>
        <dbReference type="ChEBI" id="CHEBI:60240"/>
    </cofactor>
    <text evidence="8">Binds 1 divalent metal cation per subunit.</text>
</comment>
<keyword evidence="3 5" id="KW-0378">Hydrolase</keyword>
<dbReference type="GO" id="GO:0008448">
    <property type="term" value="F:N-acetylglucosamine-6-phosphate deacetylase activity"/>
    <property type="evidence" value="ECO:0007669"/>
    <property type="project" value="InterPro"/>
</dbReference>
<evidence type="ECO:0000256" key="5">
    <source>
        <dbReference type="PIRNR" id="PIRNR038994"/>
    </source>
</evidence>
<organism evidence="10 11">
    <name type="scientific">Paraburkholderia diazotrophica</name>
    <dbReference type="NCBI Taxonomy" id="667676"/>
    <lineage>
        <taxon>Bacteria</taxon>
        <taxon>Pseudomonadati</taxon>
        <taxon>Pseudomonadota</taxon>
        <taxon>Betaproteobacteria</taxon>
        <taxon>Burkholderiales</taxon>
        <taxon>Burkholderiaceae</taxon>
        <taxon>Paraburkholderia</taxon>
    </lineage>
</organism>
<name>A0A1H6RPJ6_9BURK</name>
<protein>
    <submittedName>
        <fullName evidence="10">N-acetylglucosamine 6-phosphate deacetylase</fullName>
    </submittedName>
</protein>
<dbReference type="InterPro" id="IPR006680">
    <property type="entry name" value="Amidohydro-rel"/>
</dbReference>
<evidence type="ECO:0000256" key="8">
    <source>
        <dbReference type="PIRSR" id="PIRSR038994-3"/>
    </source>
</evidence>
<evidence type="ECO:0000256" key="1">
    <source>
        <dbReference type="ARBA" id="ARBA00010716"/>
    </source>
</evidence>
<dbReference type="Pfam" id="PF01979">
    <property type="entry name" value="Amidohydro_1"/>
    <property type="match status" value="1"/>
</dbReference>
<feature type="binding site" evidence="7">
    <location>
        <begin position="321"/>
        <end position="323"/>
    </location>
    <ligand>
        <name>substrate</name>
    </ligand>
</feature>
<accession>A0A1H6RPJ6</accession>
<keyword evidence="4 5" id="KW-0119">Carbohydrate metabolism</keyword>
<dbReference type="InterPro" id="IPR003764">
    <property type="entry name" value="GlcNAc_6-P_deAcase"/>
</dbReference>
<feature type="domain" description="Amidohydrolase-related" evidence="9">
    <location>
        <begin position="70"/>
        <end position="383"/>
    </location>
</feature>
<feature type="binding site" evidence="7">
    <location>
        <position position="267"/>
    </location>
    <ligand>
        <name>substrate</name>
    </ligand>
</feature>
<dbReference type="Gene3D" id="2.30.40.10">
    <property type="entry name" value="Urease, subunit C, domain 1"/>
    <property type="match status" value="1"/>
</dbReference>
<gene>
    <name evidence="10" type="ORF">SAMN05192539_1002297</name>
</gene>
<feature type="binding site" evidence="8">
    <location>
        <position position="233"/>
    </location>
    <ligand>
        <name>Zn(2+)</name>
        <dbReference type="ChEBI" id="CHEBI:29105"/>
    </ligand>
</feature>
<feature type="binding site" evidence="8">
    <location>
        <position position="212"/>
    </location>
    <ligand>
        <name>Zn(2+)</name>
        <dbReference type="ChEBI" id="CHEBI:29105"/>
    </ligand>
</feature>
<dbReference type="AlphaFoldDB" id="A0A1H6RPJ6"/>
<evidence type="ECO:0000256" key="4">
    <source>
        <dbReference type="ARBA" id="ARBA00023277"/>
    </source>
</evidence>
<dbReference type="GO" id="GO:0046872">
    <property type="term" value="F:metal ion binding"/>
    <property type="evidence" value="ECO:0007669"/>
    <property type="project" value="UniProtKB-KW"/>
</dbReference>
<dbReference type="InterPro" id="IPR032466">
    <property type="entry name" value="Metal_Hydrolase"/>
</dbReference>
<dbReference type="PANTHER" id="PTHR11113:SF14">
    <property type="entry name" value="N-ACETYLGLUCOSAMINE-6-PHOSPHATE DEACETYLASE"/>
    <property type="match status" value="1"/>
</dbReference>
<dbReference type="PANTHER" id="PTHR11113">
    <property type="entry name" value="N-ACETYLGLUCOSAMINE-6-PHOSPHATE DEACETYLASE"/>
    <property type="match status" value="1"/>
</dbReference>
<evidence type="ECO:0000313" key="11">
    <source>
        <dbReference type="Proteomes" id="UP000198866"/>
    </source>
</evidence>
<dbReference type="STRING" id="667676.SAMN05192539_1002297"/>
<dbReference type="PIRSF" id="PIRSF038994">
    <property type="entry name" value="NagA"/>
    <property type="match status" value="1"/>
</dbReference>
<proteinExistence type="inferred from homology"/>
<evidence type="ECO:0000256" key="7">
    <source>
        <dbReference type="PIRSR" id="PIRSR038994-2"/>
    </source>
</evidence>
<keyword evidence="11" id="KW-1185">Reference proteome</keyword>
<reference evidence="11" key="1">
    <citation type="submission" date="2016-10" db="EMBL/GenBank/DDBJ databases">
        <authorList>
            <person name="Varghese N."/>
            <person name="Submissions S."/>
        </authorList>
    </citation>
    <scope>NUCLEOTIDE SEQUENCE [LARGE SCALE GENOMIC DNA]</scope>
    <source>
        <strain evidence="11">LMG 26031</strain>
    </source>
</reference>
<feature type="binding site" evidence="7">
    <location>
        <position position="244"/>
    </location>
    <ligand>
        <name>substrate</name>
    </ligand>
</feature>
<comment type="similarity">
    <text evidence="1 5">Belongs to the metallo-dependent hydrolases superfamily. NagA family.</text>
</comment>